<feature type="compositionally biased region" description="Acidic residues" evidence="7">
    <location>
        <begin position="165"/>
        <end position="174"/>
    </location>
</feature>
<evidence type="ECO:0000256" key="3">
    <source>
        <dbReference type="ARBA" id="ARBA00022729"/>
    </source>
</evidence>
<dbReference type="InterPro" id="IPR011330">
    <property type="entry name" value="Glyco_hydro/deAcase_b/a-brl"/>
</dbReference>
<dbReference type="InterPro" id="IPR002509">
    <property type="entry name" value="NODB_dom"/>
</dbReference>
<gene>
    <name evidence="10" type="ORF">N7482_009644</name>
</gene>
<evidence type="ECO:0000259" key="9">
    <source>
        <dbReference type="PROSITE" id="PS51677"/>
    </source>
</evidence>
<keyword evidence="5" id="KW-0119">Carbohydrate metabolism</keyword>
<dbReference type="GO" id="GO:0016810">
    <property type="term" value="F:hydrolase activity, acting on carbon-nitrogen (but not peptide) bonds"/>
    <property type="evidence" value="ECO:0007669"/>
    <property type="project" value="InterPro"/>
</dbReference>
<comment type="cofactor">
    <cofactor evidence="1">
        <name>Co(2+)</name>
        <dbReference type="ChEBI" id="CHEBI:48828"/>
    </cofactor>
</comment>
<keyword evidence="11" id="KW-1185">Reference proteome</keyword>
<keyword evidence="3 8" id="KW-0732">Signal</keyword>
<dbReference type="Proteomes" id="UP001149163">
    <property type="component" value="Unassembled WGS sequence"/>
</dbReference>
<comment type="caution">
    <text evidence="10">The sequence shown here is derived from an EMBL/GenBank/DDBJ whole genome shotgun (WGS) entry which is preliminary data.</text>
</comment>
<accession>A0A9W9HRN2</accession>
<evidence type="ECO:0000256" key="7">
    <source>
        <dbReference type="SAM" id="MobiDB-lite"/>
    </source>
</evidence>
<dbReference type="CDD" id="cd10917">
    <property type="entry name" value="CE4_NodB_like_6s_7s"/>
    <property type="match status" value="1"/>
</dbReference>
<evidence type="ECO:0000256" key="6">
    <source>
        <dbReference type="ARBA" id="ARBA00023285"/>
    </source>
</evidence>
<evidence type="ECO:0000256" key="4">
    <source>
        <dbReference type="ARBA" id="ARBA00022801"/>
    </source>
</evidence>
<dbReference type="Pfam" id="PF01522">
    <property type="entry name" value="Polysacc_deac_1"/>
    <property type="match status" value="1"/>
</dbReference>
<keyword evidence="4" id="KW-0378">Hydrolase</keyword>
<dbReference type="EMBL" id="JAPQKN010000007">
    <property type="protein sequence ID" value="KAJ5153166.1"/>
    <property type="molecule type" value="Genomic_DNA"/>
</dbReference>
<evidence type="ECO:0000256" key="8">
    <source>
        <dbReference type="SAM" id="SignalP"/>
    </source>
</evidence>
<dbReference type="PANTHER" id="PTHR46471">
    <property type="entry name" value="CHITIN DEACETYLASE"/>
    <property type="match status" value="1"/>
</dbReference>
<dbReference type="Gene3D" id="3.20.20.370">
    <property type="entry name" value="Glycoside hydrolase/deacetylase"/>
    <property type="match status" value="1"/>
</dbReference>
<dbReference type="SUPFAM" id="SSF88713">
    <property type="entry name" value="Glycoside hydrolase/deacetylase"/>
    <property type="match status" value="1"/>
</dbReference>
<evidence type="ECO:0000313" key="11">
    <source>
        <dbReference type="Proteomes" id="UP001149163"/>
    </source>
</evidence>
<feature type="chain" id="PRO_5040807219" description="NodB homology domain-containing protein" evidence="8">
    <location>
        <begin position="24"/>
        <end position="502"/>
    </location>
</feature>
<dbReference type="AlphaFoldDB" id="A0A9W9HRN2"/>
<evidence type="ECO:0000256" key="2">
    <source>
        <dbReference type="ARBA" id="ARBA00022723"/>
    </source>
</evidence>
<sequence>MRSPLSLIAPAFAVALLLPAATSLVHGPYELQHWFETRHERTKSAEGPRLTPSLVIDTFQDLLHNDLGFWHGTGENLTLQHEPGSMRLFPTHPDQNFHTQFNAYGCFSLLPWQDHFLHVVFEGNEDFTVSLNENNAECSPNRAPFPGVPDSVQASRYVMRTREESSDDGTDDWDEGFKLVQQPEMKKPPPTNNSYRDDVHDDNGQAPAYSERTELFIPLSHFRINQHRVVSVSFSGFYTKEPILIHRVEFVSNIPAPSPSNNQFTIPEKLPTGQLVLRCSRPNSFAFGIDDGQPQYAQDVMRILDEEDVRATFFAVAAGLRDSSTNFTTFYQEMLKKGHQVALHSNTHPRMEGLPTLGQIDQEIVQSMLTMRDELGIDCTSIFPHHVGMTLTKDPNSLILPPPFGTVGARMRQQLAQHIRNPYIVNWSVDVEDWLWANTSTPEKQLEAFYRDIARGGNLAVMHFLDPTTVAYLPQFIRHVRDAGLHIMRVDQCLEDPNSPNL</sequence>
<dbReference type="GO" id="GO:0005975">
    <property type="term" value="P:carbohydrate metabolic process"/>
    <property type="evidence" value="ECO:0007669"/>
    <property type="project" value="InterPro"/>
</dbReference>
<feature type="signal peptide" evidence="8">
    <location>
        <begin position="1"/>
        <end position="23"/>
    </location>
</feature>
<dbReference type="GeneID" id="81430944"/>
<evidence type="ECO:0000256" key="1">
    <source>
        <dbReference type="ARBA" id="ARBA00001941"/>
    </source>
</evidence>
<proteinExistence type="predicted"/>
<dbReference type="OrthoDB" id="2128708at2759"/>
<dbReference type="RefSeq" id="XP_056539474.1">
    <property type="nucleotide sequence ID" value="XM_056691768.1"/>
</dbReference>
<organism evidence="10 11">
    <name type="scientific">Penicillium canariense</name>
    <dbReference type="NCBI Taxonomy" id="189055"/>
    <lineage>
        <taxon>Eukaryota</taxon>
        <taxon>Fungi</taxon>
        <taxon>Dikarya</taxon>
        <taxon>Ascomycota</taxon>
        <taxon>Pezizomycotina</taxon>
        <taxon>Eurotiomycetes</taxon>
        <taxon>Eurotiomycetidae</taxon>
        <taxon>Eurotiales</taxon>
        <taxon>Aspergillaceae</taxon>
        <taxon>Penicillium</taxon>
    </lineage>
</organism>
<feature type="region of interest" description="Disordered" evidence="7">
    <location>
        <begin position="161"/>
        <end position="206"/>
    </location>
</feature>
<evidence type="ECO:0000256" key="5">
    <source>
        <dbReference type="ARBA" id="ARBA00023277"/>
    </source>
</evidence>
<reference evidence="10" key="1">
    <citation type="submission" date="2022-11" db="EMBL/GenBank/DDBJ databases">
        <authorList>
            <person name="Petersen C."/>
        </authorList>
    </citation>
    <scope>NUCLEOTIDE SEQUENCE</scope>
    <source>
        <strain evidence="10">IBT 26290</strain>
    </source>
</reference>
<keyword evidence="2" id="KW-0479">Metal-binding</keyword>
<keyword evidence="6" id="KW-0170">Cobalt</keyword>
<feature type="domain" description="NodB homology" evidence="9">
    <location>
        <begin position="283"/>
        <end position="488"/>
    </location>
</feature>
<name>A0A9W9HRN2_9EURO</name>
<reference evidence="10" key="2">
    <citation type="journal article" date="2023" name="IMA Fungus">
        <title>Comparative genomic study of the Penicillium genus elucidates a diverse pangenome and 15 lateral gene transfer events.</title>
        <authorList>
            <person name="Petersen C."/>
            <person name="Sorensen T."/>
            <person name="Nielsen M.R."/>
            <person name="Sondergaard T.E."/>
            <person name="Sorensen J.L."/>
            <person name="Fitzpatrick D.A."/>
            <person name="Frisvad J.C."/>
            <person name="Nielsen K.L."/>
        </authorList>
    </citation>
    <scope>NUCLEOTIDE SEQUENCE</scope>
    <source>
        <strain evidence="10">IBT 26290</strain>
    </source>
</reference>
<protein>
    <recommendedName>
        <fullName evidence="9">NodB homology domain-containing protein</fullName>
    </recommendedName>
</protein>
<dbReference type="GO" id="GO:0046872">
    <property type="term" value="F:metal ion binding"/>
    <property type="evidence" value="ECO:0007669"/>
    <property type="project" value="UniProtKB-KW"/>
</dbReference>
<evidence type="ECO:0000313" key="10">
    <source>
        <dbReference type="EMBL" id="KAJ5153166.1"/>
    </source>
</evidence>
<dbReference type="PROSITE" id="PS51677">
    <property type="entry name" value="NODB"/>
    <property type="match status" value="1"/>
</dbReference>
<dbReference type="PANTHER" id="PTHR46471:SF6">
    <property type="entry name" value="GLYCOSYL HYDROLASE"/>
    <property type="match status" value="1"/>
</dbReference>